<evidence type="ECO:0000313" key="1">
    <source>
        <dbReference type="EMBL" id="ARV77165.1"/>
    </source>
</evidence>
<reference evidence="1 2" key="1">
    <citation type="submission" date="2017-05" db="EMBL/GenBank/DDBJ databases">
        <authorList>
            <person name="Song R."/>
            <person name="Chenine A.L."/>
            <person name="Ruprecht R.M."/>
        </authorList>
    </citation>
    <scope>NUCLEOTIDE SEQUENCE [LARGE SCALE GENOMIC DNA]</scope>
</reference>
<keyword evidence="2" id="KW-1185">Reference proteome</keyword>
<dbReference type="EMBL" id="MF042361">
    <property type="protein sequence ID" value="ARV77165.1"/>
    <property type="molecule type" value="Genomic_DNA"/>
</dbReference>
<sequence length="63" mass="7189">MTKPPESNVRRYNMTFADGKGATMLDMQREPIEELLRSVVGIFKPGYVVSVKLHGHPEELYKP</sequence>
<accession>A0A1Y0SXB9</accession>
<dbReference type="Proteomes" id="UP000221845">
    <property type="component" value="Segment"/>
</dbReference>
<gene>
    <name evidence="1" type="ORF">SKUL_66</name>
</gene>
<evidence type="ECO:0000313" key="2">
    <source>
        <dbReference type="Proteomes" id="UP000221845"/>
    </source>
</evidence>
<organism evidence="1 2">
    <name type="scientific">Pseudomonas phage Skulduggery</name>
    <dbReference type="NCBI Taxonomy" id="2006671"/>
    <lineage>
        <taxon>Viruses</taxon>
        <taxon>Duplodnaviria</taxon>
        <taxon>Heunggongvirae</taxon>
        <taxon>Uroviricota</taxon>
        <taxon>Caudoviricetes</taxon>
        <taxon>Skulduggeryvirus</taxon>
        <taxon>Skulduggeryvirus skulduggery</taxon>
    </lineage>
</organism>
<name>A0A1Y0SXB9_9CAUD</name>
<proteinExistence type="predicted"/>
<protein>
    <submittedName>
        <fullName evidence="1">Uncharacterized protein</fullName>
    </submittedName>
</protein>